<keyword evidence="6 8" id="KW-0601">Photorespiration</keyword>
<dbReference type="Gene3D" id="3.30.190.10">
    <property type="entry name" value="Ribulose bisphosphate carboxylase, small subunit"/>
    <property type="match status" value="1"/>
</dbReference>
<keyword evidence="4 8" id="KW-0934">Plastid</keyword>
<keyword evidence="2 8" id="KW-0602">Photosynthesis</keyword>
<proteinExistence type="inferred from homology"/>
<organism evidence="10">
    <name type="scientific">Ananas comosus var. bracteatus</name>
    <name type="common">red pineapple</name>
    <dbReference type="NCBI Taxonomy" id="296719"/>
    <lineage>
        <taxon>Eukaryota</taxon>
        <taxon>Viridiplantae</taxon>
        <taxon>Streptophyta</taxon>
        <taxon>Embryophyta</taxon>
        <taxon>Tracheophyta</taxon>
        <taxon>Spermatophyta</taxon>
        <taxon>Magnoliopsida</taxon>
        <taxon>Liliopsida</taxon>
        <taxon>Poales</taxon>
        <taxon>Bromeliaceae</taxon>
        <taxon>Bromelioideae</taxon>
        <taxon>Ananas</taxon>
    </lineage>
</organism>
<comment type="subunit">
    <text evidence="8">Heterohexadecamer of 8 large and 8 small subunits.</text>
</comment>
<dbReference type="Pfam" id="PF12338">
    <property type="entry name" value="RbcS"/>
    <property type="match status" value="1"/>
</dbReference>
<evidence type="ECO:0000313" key="10">
    <source>
        <dbReference type="EMBL" id="CAD1842326.1"/>
    </source>
</evidence>
<dbReference type="InterPro" id="IPR024681">
    <property type="entry name" value="RuBisCO_ssu"/>
</dbReference>
<gene>
    <name evidence="10" type="ORF">CB5_LOCUS25537</name>
</gene>
<evidence type="ECO:0000256" key="5">
    <source>
        <dbReference type="ARBA" id="ARBA00022946"/>
    </source>
</evidence>
<dbReference type="FunFam" id="3.30.190.10:FF:000001">
    <property type="entry name" value="Ribulose bisphosphate carboxylase small chain, chloroplastic"/>
    <property type="match status" value="1"/>
</dbReference>
<dbReference type="AlphaFoldDB" id="A0A6V7QHP7"/>
<reference evidence="10" key="1">
    <citation type="submission" date="2020-07" db="EMBL/GenBank/DDBJ databases">
        <authorList>
            <person name="Lin J."/>
        </authorList>
    </citation>
    <scope>NUCLEOTIDE SEQUENCE</scope>
</reference>
<dbReference type="PRINTS" id="PR00152">
    <property type="entry name" value="RUBISCOSMALL"/>
</dbReference>
<comment type="similarity">
    <text evidence="8">Belongs to the RuBisCO small chain family.</text>
</comment>
<dbReference type="EMBL" id="LR862136">
    <property type="protein sequence ID" value="CAD1842326.1"/>
    <property type="molecule type" value="Genomic_DNA"/>
</dbReference>
<evidence type="ECO:0000256" key="8">
    <source>
        <dbReference type="RuleBase" id="RU003627"/>
    </source>
</evidence>
<name>A0A6V7QHP7_ANACO</name>
<dbReference type="PANTHER" id="PTHR31262">
    <property type="entry name" value="RIBULOSE BISPHOSPHATE CARBOXYLASE SMALL CHAIN 1, CHLOROPLASTIC"/>
    <property type="match status" value="1"/>
</dbReference>
<keyword evidence="7 8" id="KW-0120">Carbon dioxide fixation</keyword>
<feature type="domain" description="Ribulose bisphosphate carboxylase small subunit" evidence="9">
    <location>
        <begin position="90"/>
        <end position="191"/>
    </location>
</feature>
<evidence type="ECO:0000259" key="9">
    <source>
        <dbReference type="SMART" id="SM00961"/>
    </source>
</evidence>
<keyword evidence="5" id="KW-0809">Transit peptide</keyword>
<evidence type="ECO:0000256" key="2">
    <source>
        <dbReference type="ARBA" id="ARBA00022531"/>
    </source>
</evidence>
<dbReference type="SMART" id="SM00961">
    <property type="entry name" value="RuBisCO_small"/>
    <property type="match status" value="1"/>
</dbReference>
<protein>
    <recommendedName>
        <fullName evidence="8">Ribulose bisphosphate carboxylase small subunit</fullName>
        <shortName evidence="8">RuBisCO small subunit</shortName>
    </recommendedName>
</protein>
<dbReference type="PANTHER" id="PTHR31262:SF10">
    <property type="entry name" value="RIBULOSE BISPHOSPHATE CARBOXYLASE SMALL SUBUNIT 1A, CHLOROPLASTIC-RELATED"/>
    <property type="match status" value="1"/>
</dbReference>
<dbReference type="InterPro" id="IPR000894">
    <property type="entry name" value="RuBisCO_ssu_dom"/>
</dbReference>
<evidence type="ECO:0000256" key="6">
    <source>
        <dbReference type="ARBA" id="ARBA00023238"/>
    </source>
</evidence>
<dbReference type="SUPFAM" id="SSF55239">
    <property type="entry name" value="RuBisCO, small subunit"/>
    <property type="match status" value="1"/>
</dbReference>
<evidence type="ECO:0000256" key="1">
    <source>
        <dbReference type="ARBA" id="ARBA00022528"/>
    </source>
</evidence>
<evidence type="ECO:0000256" key="3">
    <source>
        <dbReference type="ARBA" id="ARBA00022567"/>
    </source>
</evidence>
<keyword evidence="3" id="KW-0113">Calvin cycle</keyword>
<evidence type="ECO:0000256" key="7">
    <source>
        <dbReference type="ARBA" id="ARBA00023300"/>
    </source>
</evidence>
<dbReference type="GO" id="GO:0009853">
    <property type="term" value="P:photorespiration"/>
    <property type="evidence" value="ECO:0007669"/>
    <property type="project" value="UniProtKB-UniRule"/>
</dbReference>
<sequence>MASSMMASTATVSRTAPAQANMVAPFTGLKSAAAFPATRRSSADLSHLPSNGGRVQCMKGYNEASNHAWIIPLCSVADRGREEVRDPLLPSATLPEALLKQIDYLLRSGWIPCLEFCPVGFVYREHNKSPGYYDGRYWTMWKLPMFGCTDATQVAKELEELKKEYPHCFARIIGFDNVRQVQCISFIAYKPEGKGVY</sequence>
<accession>A0A6V7QHP7</accession>
<dbReference type="InterPro" id="IPR024680">
    <property type="entry name" value="RuBisCO_ssu_N"/>
</dbReference>
<comment type="function">
    <text evidence="8">RuBisCO catalyzes two reactions: the carboxylation of D-ribulose 1,5-bisphosphate, the primary event in carbon dioxide fixation, as well as the oxidative fragmentation of the pentose substrate. Both reactions occur simultaneously and in competition at the same active site. Although the small subunit is not catalytic it is essential for maximal activity.</text>
</comment>
<dbReference type="GO" id="GO:0019253">
    <property type="term" value="P:reductive pentose-phosphate cycle"/>
    <property type="evidence" value="ECO:0007669"/>
    <property type="project" value="UniProtKB-KW"/>
</dbReference>
<dbReference type="Pfam" id="PF00101">
    <property type="entry name" value="RuBisCO_small"/>
    <property type="match status" value="1"/>
</dbReference>
<dbReference type="InterPro" id="IPR036385">
    <property type="entry name" value="RuBisCO_ssu_sf"/>
</dbReference>
<dbReference type="CDD" id="cd03527">
    <property type="entry name" value="RuBisCO_small"/>
    <property type="match status" value="1"/>
</dbReference>
<keyword evidence="1" id="KW-0150">Chloroplast</keyword>
<evidence type="ECO:0000256" key="4">
    <source>
        <dbReference type="ARBA" id="ARBA00022640"/>
    </source>
</evidence>